<organism evidence="2 3">
    <name type="scientific">Gemmata algarum</name>
    <dbReference type="NCBI Taxonomy" id="2975278"/>
    <lineage>
        <taxon>Bacteria</taxon>
        <taxon>Pseudomonadati</taxon>
        <taxon>Planctomycetota</taxon>
        <taxon>Planctomycetia</taxon>
        <taxon>Gemmatales</taxon>
        <taxon>Gemmataceae</taxon>
        <taxon>Gemmata</taxon>
    </lineage>
</organism>
<dbReference type="PROSITE" id="PS51257">
    <property type="entry name" value="PROKAR_LIPOPROTEIN"/>
    <property type="match status" value="1"/>
</dbReference>
<evidence type="ECO:0000313" key="2">
    <source>
        <dbReference type="EMBL" id="MDY3563343.1"/>
    </source>
</evidence>
<evidence type="ECO:0008006" key="4">
    <source>
        <dbReference type="Google" id="ProtNLM"/>
    </source>
</evidence>
<dbReference type="Proteomes" id="UP001272242">
    <property type="component" value="Unassembled WGS sequence"/>
</dbReference>
<evidence type="ECO:0000256" key="1">
    <source>
        <dbReference type="SAM" id="SignalP"/>
    </source>
</evidence>
<dbReference type="EMBL" id="JAXBLV010000235">
    <property type="protein sequence ID" value="MDY3563343.1"/>
    <property type="molecule type" value="Genomic_DNA"/>
</dbReference>
<reference evidence="3" key="1">
    <citation type="journal article" date="2023" name="Mar. Drugs">
        <title>Gemmata algarum, a Novel Planctomycete Isolated from an Algal Mat, Displays Antimicrobial Activity.</title>
        <authorList>
            <person name="Kumar G."/>
            <person name="Kallscheuer N."/>
            <person name="Kashif M."/>
            <person name="Ahamad S."/>
            <person name="Jagadeeshwari U."/>
            <person name="Pannikurungottu S."/>
            <person name="Haufschild T."/>
            <person name="Kabuu M."/>
            <person name="Sasikala C."/>
            <person name="Jogler C."/>
            <person name="Ramana C."/>
        </authorList>
    </citation>
    <scope>NUCLEOTIDE SEQUENCE [LARGE SCALE GENOMIC DNA]</scope>
    <source>
        <strain evidence="3">JC673</strain>
    </source>
</reference>
<accession>A0ABU5F6X9</accession>
<dbReference type="RefSeq" id="WP_320689560.1">
    <property type="nucleotide sequence ID" value="NZ_JAXBLV010000235.1"/>
</dbReference>
<feature type="signal peptide" evidence="1">
    <location>
        <begin position="1"/>
        <end position="21"/>
    </location>
</feature>
<name>A0ABU5F6X9_9BACT</name>
<comment type="caution">
    <text evidence="2">The sequence shown here is derived from an EMBL/GenBank/DDBJ whole genome shotgun (WGS) entry which is preliminary data.</text>
</comment>
<protein>
    <recommendedName>
        <fullName evidence="4">Carboxypeptidase regulatory-like domain-containing protein</fullName>
    </recommendedName>
</protein>
<keyword evidence="1" id="KW-0732">Signal</keyword>
<gene>
    <name evidence="2" type="ORF">R5W23_004844</name>
</gene>
<proteinExistence type="predicted"/>
<keyword evidence="3" id="KW-1185">Reference proteome</keyword>
<evidence type="ECO:0000313" key="3">
    <source>
        <dbReference type="Proteomes" id="UP001272242"/>
    </source>
</evidence>
<sequence>MKRTVLTRGLVAGACAVLCLAAGCGKPKRPNELPVYPVKGRVTHKGEPMPFAVVTFYPAGEPFAPARKSRATADKDGNYELTTYELNDGAPDGEYGVVLYVPLKQPDPNELEGANPPDRLKHAYFDPKKSKLKYTVRPEPNTINIDLP</sequence>
<feature type="chain" id="PRO_5046315718" description="Carboxypeptidase regulatory-like domain-containing protein" evidence="1">
    <location>
        <begin position="22"/>
        <end position="148"/>
    </location>
</feature>